<feature type="domain" description="Phospholipase/carboxylesterase/thioesterase" evidence="2">
    <location>
        <begin position="96"/>
        <end position="182"/>
    </location>
</feature>
<dbReference type="InterPro" id="IPR003140">
    <property type="entry name" value="PLipase/COase/thioEstase"/>
</dbReference>
<dbReference type="InterPro" id="IPR050955">
    <property type="entry name" value="Plant_Biomass_Hydrol_Est"/>
</dbReference>
<accession>A0A7G1PD11</accession>
<organism evidence="3 4">
    <name type="scientific">Streptomyces aurantiacus</name>
    <dbReference type="NCBI Taxonomy" id="47760"/>
    <lineage>
        <taxon>Bacteria</taxon>
        <taxon>Bacillati</taxon>
        <taxon>Actinomycetota</taxon>
        <taxon>Actinomycetes</taxon>
        <taxon>Kitasatosporales</taxon>
        <taxon>Streptomycetaceae</taxon>
        <taxon>Streptomyces</taxon>
        <taxon>Streptomyces aurantiacus group</taxon>
    </lineage>
</organism>
<sequence length="296" mass="32118">MMRDSVEVAGRSRTYTVVGQEDGRPSRDLVLIFHGSKQTGQKHREFTGRAFDALADSGAAVVVYLDGYKKNWNDARRESRFPARKENVDDVGFVRAVIRKLTLKHGIDAGRVFAVGYSNGGQMVMRLMHDAPSLLAGAAVVAATMPAPENFLLPHTPPAPVPMPVLLIHGTKDPIVNYEGGYMRWWMRALFKVGGRSLSAPRTAHYYAVRNGITAEPVSTPLPARPGSAGGTSVERTEYRQHGRPPVVLCTVHGGGHTIPGPAKAPAVLGRTNQDVATADLVAELFEIRNRHTPSV</sequence>
<keyword evidence="1" id="KW-0732">Signal</keyword>
<dbReference type="Gene3D" id="3.40.50.1820">
    <property type="entry name" value="alpha/beta hydrolase"/>
    <property type="match status" value="1"/>
</dbReference>
<keyword evidence="4" id="KW-1185">Reference proteome</keyword>
<evidence type="ECO:0000313" key="3">
    <source>
        <dbReference type="EMBL" id="BCL33298.1"/>
    </source>
</evidence>
<proteinExistence type="predicted"/>
<evidence type="ECO:0000259" key="2">
    <source>
        <dbReference type="Pfam" id="PF02230"/>
    </source>
</evidence>
<dbReference type="RefSeq" id="WP_198427966.1">
    <property type="nucleotide sequence ID" value="NZ_AP023440.1"/>
</dbReference>
<dbReference type="PANTHER" id="PTHR43037:SF1">
    <property type="entry name" value="BLL1128 PROTEIN"/>
    <property type="match status" value="1"/>
</dbReference>
<name>A0A7G1PD11_9ACTN</name>
<dbReference type="SUPFAM" id="SSF53474">
    <property type="entry name" value="alpha/beta-Hydrolases"/>
    <property type="match status" value="1"/>
</dbReference>
<gene>
    <name evidence="3" type="ORF">GCM10017557_81570</name>
</gene>
<dbReference type="GO" id="GO:0016787">
    <property type="term" value="F:hydrolase activity"/>
    <property type="evidence" value="ECO:0007669"/>
    <property type="project" value="InterPro"/>
</dbReference>
<dbReference type="Proteomes" id="UP000516444">
    <property type="component" value="Chromosome"/>
</dbReference>
<dbReference type="PANTHER" id="PTHR43037">
    <property type="entry name" value="UNNAMED PRODUCT-RELATED"/>
    <property type="match status" value="1"/>
</dbReference>
<reference evidence="3 4" key="1">
    <citation type="journal article" date="2014" name="Int. J. Syst. Evol. Microbiol.">
        <title>Complete genome sequence of Corynebacterium casei LMG S-19264T (=DSM 44701T), isolated from a smear-ripened cheese.</title>
        <authorList>
            <consortium name="US DOE Joint Genome Institute (JGI-PGF)"/>
            <person name="Walter F."/>
            <person name="Albersmeier A."/>
            <person name="Kalinowski J."/>
            <person name="Ruckert C."/>
        </authorList>
    </citation>
    <scope>NUCLEOTIDE SEQUENCE [LARGE SCALE GENOMIC DNA]</scope>
    <source>
        <strain evidence="3 4">JCM 4677</strain>
    </source>
</reference>
<evidence type="ECO:0000256" key="1">
    <source>
        <dbReference type="ARBA" id="ARBA00022729"/>
    </source>
</evidence>
<dbReference type="Pfam" id="PF02230">
    <property type="entry name" value="Abhydrolase_2"/>
    <property type="match status" value="1"/>
</dbReference>
<dbReference type="KEGG" id="sgm:GCM10017557_81570"/>
<dbReference type="AlphaFoldDB" id="A0A7G1PD11"/>
<protein>
    <recommendedName>
        <fullName evidence="2">Phospholipase/carboxylesterase/thioesterase domain-containing protein</fullName>
    </recommendedName>
</protein>
<dbReference type="InterPro" id="IPR029058">
    <property type="entry name" value="AB_hydrolase_fold"/>
</dbReference>
<evidence type="ECO:0000313" key="4">
    <source>
        <dbReference type="Proteomes" id="UP000516444"/>
    </source>
</evidence>
<dbReference type="EMBL" id="AP023440">
    <property type="protein sequence ID" value="BCL33298.1"/>
    <property type="molecule type" value="Genomic_DNA"/>
</dbReference>